<evidence type="ECO:0000256" key="7">
    <source>
        <dbReference type="ARBA" id="ARBA00023237"/>
    </source>
</evidence>
<dbReference type="PROSITE" id="PS52016">
    <property type="entry name" value="TONB_DEPENDENT_REC_3"/>
    <property type="match status" value="1"/>
</dbReference>
<comment type="subcellular location">
    <subcellularLocation>
        <location evidence="1 8">Cell outer membrane</location>
        <topology evidence="1 8">Multi-pass membrane protein</topology>
    </subcellularLocation>
</comment>
<evidence type="ECO:0000313" key="12">
    <source>
        <dbReference type="EMBL" id="GGZ18489.1"/>
    </source>
</evidence>
<keyword evidence="5 9" id="KW-0798">TonB box</keyword>
<gene>
    <name evidence="12" type="ORF">GCM10007049_08340</name>
</gene>
<name>A0A918UKJ3_9BACT</name>
<reference evidence="12" key="2">
    <citation type="submission" date="2020-09" db="EMBL/GenBank/DDBJ databases">
        <authorList>
            <person name="Sun Q."/>
            <person name="Kim S."/>
        </authorList>
    </citation>
    <scope>NUCLEOTIDE SEQUENCE</scope>
    <source>
        <strain evidence="12">KCTC 12368</strain>
    </source>
</reference>
<dbReference type="Gene3D" id="2.60.40.1120">
    <property type="entry name" value="Carboxypeptidase-like, regulatory domain"/>
    <property type="match status" value="1"/>
</dbReference>
<dbReference type="InterPro" id="IPR037066">
    <property type="entry name" value="Plug_dom_sf"/>
</dbReference>
<dbReference type="Pfam" id="PF07715">
    <property type="entry name" value="Plug"/>
    <property type="match status" value="1"/>
</dbReference>
<reference evidence="12" key="1">
    <citation type="journal article" date="2014" name="Int. J. Syst. Evol. Microbiol.">
        <title>Complete genome sequence of Corynebacterium casei LMG S-19264T (=DSM 44701T), isolated from a smear-ripened cheese.</title>
        <authorList>
            <consortium name="US DOE Joint Genome Institute (JGI-PGF)"/>
            <person name="Walter F."/>
            <person name="Albersmeier A."/>
            <person name="Kalinowski J."/>
            <person name="Ruckert C."/>
        </authorList>
    </citation>
    <scope>NUCLEOTIDE SEQUENCE</scope>
    <source>
        <strain evidence="12">KCTC 12368</strain>
    </source>
</reference>
<dbReference type="InterPro" id="IPR039426">
    <property type="entry name" value="TonB-dep_rcpt-like"/>
</dbReference>
<evidence type="ECO:0000256" key="1">
    <source>
        <dbReference type="ARBA" id="ARBA00004571"/>
    </source>
</evidence>
<dbReference type="InterPro" id="IPR036942">
    <property type="entry name" value="Beta-barrel_TonB_sf"/>
</dbReference>
<keyword evidence="7 8" id="KW-0998">Cell outer membrane</keyword>
<evidence type="ECO:0000313" key="13">
    <source>
        <dbReference type="Proteomes" id="UP000619457"/>
    </source>
</evidence>
<evidence type="ECO:0000256" key="2">
    <source>
        <dbReference type="ARBA" id="ARBA00022448"/>
    </source>
</evidence>
<dbReference type="InterPro" id="IPR008969">
    <property type="entry name" value="CarboxyPept-like_regulatory"/>
</dbReference>
<evidence type="ECO:0000256" key="8">
    <source>
        <dbReference type="PROSITE-ProRule" id="PRU01360"/>
    </source>
</evidence>
<evidence type="ECO:0000256" key="9">
    <source>
        <dbReference type="RuleBase" id="RU003357"/>
    </source>
</evidence>
<evidence type="ECO:0000256" key="3">
    <source>
        <dbReference type="ARBA" id="ARBA00022452"/>
    </source>
</evidence>
<dbReference type="InterPro" id="IPR000531">
    <property type="entry name" value="Beta-barrel_TonB"/>
</dbReference>
<evidence type="ECO:0000259" key="11">
    <source>
        <dbReference type="Pfam" id="PF07715"/>
    </source>
</evidence>
<evidence type="ECO:0000256" key="6">
    <source>
        <dbReference type="ARBA" id="ARBA00023136"/>
    </source>
</evidence>
<evidence type="ECO:0000256" key="5">
    <source>
        <dbReference type="ARBA" id="ARBA00023077"/>
    </source>
</evidence>
<sequence>MLLGTGTLVHAQRVNLSGKVTDRFSDERVIGAVVMFGNGTKGTYTNAYGHFSLSIPINEPFSLKISMLGYHPLDTMVTIGSDAIMDFNLEPKQLETITVSEERPVQKRSSSQVRITSPDRLNLPSLKPEVDILNLIQLQTGVQSGLEGSVGFSVRGGNNDQNLLIMDNIPLYNTGHFAGFVSIFDPFAINTVDFYKGGFPAKYGGKISSVVDIYLREGDMQEYHGEVVLGTFSGKIAMEGPIIKGKSSFLISYRRSTIDAFLKGLYLFQKPEDKFLYRYHDINVKINHKVNPKDHLYLSYYSGGDRLETSGDQVYFGADDHFKEYTSLYDNDWGNRFLSFRWNRTFSKGLFLNTTVAYSNFHYDLTSRDRMVDNGQLEFFNDTYYGVSVRDMLIKSELDYVLNSSWKFNTGINFTNHFFVPVDWFQNQLNSGGIGNAKDSNKVTLGANEASWYAQAEYSNGKVEISPGVRISTYLLSGENDYFLFEPRLKVRFNINENVDIEANYSRMNQTVHSLNTSGTSLTPDIWIPVTNDIRPSSSDQVALSYGFGQDGLNIVMGGYYKTMNSLIDYNRVKGFGLTKGNWEDAIAKDGKGYAYGLELSAEKSFEKSFIELNYTYSRSFRKFDEINNGEYYPYSFDRPHNLNLGYQFKLGKQSTINFQWAYQTGQPLTIGDQYFKVINNHRFYLNNDLSGQENYYLPNPDFSVYEKVILIQKQNNQRMPDYHRLDISYSHNKRWKNGWQRTVGGSIYNVYNRQNAYYIYSDVTDKGMVLKKLTLFPILPSLFYKIKF</sequence>
<dbReference type="Pfam" id="PF13715">
    <property type="entry name" value="CarbopepD_reg_2"/>
    <property type="match status" value="1"/>
</dbReference>
<feature type="domain" description="TonB-dependent receptor plug" evidence="11">
    <location>
        <begin position="128"/>
        <end position="205"/>
    </location>
</feature>
<keyword evidence="2 8" id="KW-0813">Transport</keyword>
<comment type="similarity">
    <text evidence="8 9">Belongs to the TonB-dependent receptor family.</text>
</comment>
<dbReference type="InterPro" id="IPR012910">
    <property type="entry name" value="Plug_dom"/>
</dbReference>
<dbReference type="Pfam" id="PF00593">
    <property type="entry name" value="TonB_dep_Rec_b-barrel"/>
    <property type="match status" value="1"/>
</dbReference>
<feature type="domain" description="TonB-dependent receptor-like beta-barrel" evidence="10">
    <location>
        <begin position="296"/>
        <end position="751"/>
    </location>
</feature>
<dbReference type="SUPFAM" id="SSF56935">
    <property type="entry name" value="Porins"/>
    <property type="match status" value="1"/>
</dbReference>
<dbReference type="GO" id="GO:0009279">
    <property type="term" value="C:cell outer membrane"/>
    <property type="evidence" value="ECO:0007669"/>
    <property type="project" value="UniProtKB-SubCell"/>
</dbReference>
<proteinExistence type="inferred from homology"/>
<keyword evidence="6 8" id="KW-0472">Membrane</keyword>
<evidence type="ECO:0000259" key="10">
    <source>
        <dbReference type="Pfam" id="PF00593"/>
    </source>
</evidence>
<dbReference type="Gene3D" id="2.40.170.20">
    <property type="entry name" value="TonB-dependent receptor, beta-barrel domain"/>
    <property type="match status" value="1"/>
</dbReference>
<protein>
    <submittedName>
        <fullName evidence="12">TonB-dependent receptor</fullName>
    </submittedName>
</protein>
<comment type="caution">
    <text evidence="12">The sequence shown here is derived from an EMBL/GenBank/DDBJ whole genome shotgun (WGS) entry which is preliminary data.</text>
</comment>
<dbReference type="Gene3D" id="2.170.130.10">
    <property type="entry name" value="TonB-dependent receptor, plug domain"/>
    <property type="match status" value="1"/>
</dbReference>
<organism evidence="12 13">
    <name type="scientific">Echinicola pacifica</name>
    <dbReference type="NCBI Taxonomy" id="346377"/>
    <lineage>
        <taxon>Bacteria</taxon>
        <taxon>Pseudomonadati</taxon>
        <taxon>Bacteroidota</taxon>
        <taxon>Cytophagia</taxon>
        <taxon>Cytophagales</taxon>
        <taxon>Cyclobacteriaceae</taxon>
        <taxon>Echinicola</taxon>
    </lineage>
</organism>
<keyword evidence="4 8" id="KW-0812">Transmembrane</keyword>
<keyword evidence="3 8" id="KW-1134">Transmembrane beta strand</keyword>
<dbReference type="SUPFAM" id="SSF49464">
    <property type="entry name" value="Carboxypeptidase regulatory domain-like"/>
    <property type="match status" value="1"/>
</dbReference>
<dbReference type="EMBL" id="BMWX01000002">
    <property type="protein sequence ID" value="GGZ18489.1"/>
    <property type="molecule type" value="Genomic_DNA"/>
</dbReference>
<keyword evidence="13" id="KW-1185">Reference proteome</keyword>
<accession>A0A918UKJ3</accession>
<dbReference type="Proteomes" id="UP000619457">
    <property type="component" value="Unassembled WGS sequence"/>
</dbReference>
<evidence type="ECO:0000256" key="4">
    <source>
        <dbReference type="ARBA" id="ARBA00022692"/>
    </source>
</evidence>
<keyword evidence="12" id="KW-0675">Receptor</keyword>
<dbReference type="AlphaFoldDB" id="A0A918UKJ3"/>